<dbReference type="EC" id="2.1.1.-" evidence="7"/>
<dbReference type="InterPro" id="IPR001091">
    <property type="entry name" value="RM_Methyltransferase"/>
</dbReference>
<evidence type="ECO:0000259" key="9">
    <source>
        <dbReference type="Pfam" id="PF18755"/>
    </source>
</evidence>
<dbReference type="PANTHER" id="PTHR13370:SF3">
    <property type="entry name" value="TRNA (GUANINE(10)-N2)-METHYLTRANSFERASE HOMOLOG"/>
    <property type="match status" value="1"/>
</dbReference>
<keyword evidence="6" id="KW-0238">DNA-binding</keyword>
<dbReference type="PRINTS" id="PR00508">
    <property type="entry name" value="S21N4MTFRASE"/>
</dbReference>
<organism evidence="10 11">
    <name type="scientific">Candidatus Doriopsillibacter californiensis</name>
    <dbReference type="NCBI Taxonomy" id="2970740"/>
    <lineage>
        <taxon>Bacteria</taxon>
        <taxon>Pseudomonadati</taxon>
        <taxon>Pseudomonadota</taxon>
        <taxon>Gammaproteobacteria</taxon>
        <taxon>Candidatus Tethybacterales</taxon>
        <taxon>Candidatus Persebacteraceae</taxon>
        <taxon>Candidatus Doriopsillibacter</taxon>
    </lineage>
</organism>
<comment type="similarity">
    <text evidence="1 7">Belongs to the N(4)/N(6)-methyltransferase family.</text>
</comment>
<feature type="domain" description="RAMA" evidence="9">
    <location>
        <begin position="286"/>
        <end position="373"/>
    </location>
</feature>
<protein>
    <recommendedName>
        <fullName evidence="7">Methyltransferase</fullName>
        <ecNumber evidence="7">2.1.1.-</ecNumber>
    </recommendedName>
</protein>
<evidence type="ECO:0000259" key="8">
    <source>
        <dbReference type="Pfam" id="PF01555"/>
    </source>
</evidence>
<keyword evidence="4" id="KW-0949">S-adenosyl-L-methionine</keyword>
<dbReference type="InterPro" id="IPR040843">
    <property type="entry name" value="RAMA"/>
</dbReference>
<reference evidence="10" key="1">
    <citation type="submission" date="2022-08" db="EMBL/GenBank/DDBJ databases">
        <authorList>
            <person name="Dzunkova M."/>
            <person name="La Clair J."/>
            <person name="Tyml T."/>
            <person name="Doud D."/>
            <person name="Schulz F."/>
            <person name="Piquer S."/>
            <person name="Porcel Sanchis D."/>
            <person name="Osborn A."/>
            <person name="Robinson D."/>
            <person name="Louie K.B."/>
            <person name="Bowen B.P."/>
            <person name="Bowers R."/>
            <person name="Lee J."/>
            <person name="Arnau Llombart V."/>
            <person name="Diaz Villanueva W."/>
            <person name="Gosliner T."/>
            <person name="Northen T."/>
            <person name="Cheng J.-F."/>
            <person name="Burkart M.D."/>
            <person name="Woyke T."/>
        </authorList>
    </citation>
    <scope>NUCLEOTIDE SEQUENCE</scope>
    <source>
        <strain evidence="10">Df01</strain>
    </source>
</reference>
<evidence type="ECO:0000256" key="1">
    <source>
        <dbReference type="ARBA" id="ARBA00006594"/>
    </source>
</evidence>
<dbReference type="InterPro" id="IPR002941">
    <property type="entry name" value="DNA_methylase_N4/N6"/>
</dbReference>
<evidence type="ECO:0000313" key="10">
    <source>
        <dbReference type="EMBL" id="MDM5147647.1"/>
    </source>
</evidence>
<dbReference type="SUPFAM" id="SSF53335">
    <property type="entry name" value="S-adenosyl-L-methionine-dependent methyltransferases"/>
    <property type="match status" value="1"/>
</dbReference>
<dbReference type="GO" id="GO:0032259">
    <property type="term" value="P:methylation"/>
    <property type="evidence" value="ECO:0007669"/>
    <property type="project" value="UniProtKB-KW"/>
</dbReference>
<evidence type="ECO:0000256" key="3">
    <source>
        <dbReference type="ARBA" id="ARBA00022679"/>
    </source>
</evidence>
<evidence type="ECO:0000256" key="4">
    <source>
        <dbReference type="ARBA" id="ARBA00022691"/>
    </source>
</evidence>
<proteinExistence type="inferred from homology"/>
<dbReference type="Proteomes" id="UP001168167">
    <property type="component" value="Unassembled WGS sequence"/>
</dbReference>
<dbReference type="InterPro" id="IPR029063">
    <property type="entry name" value="SAM-dependent_MTases_sf"/>
</dbReference>
<gene>
    <name evidence="10" type="ORF">NQX30_04590</name>
</gene>
<evidence type="ECO:0000313" key="11">
    <source>
        <dbReference type="Proteomes" id="UP001168167"/>
    </source>
</evidence>
<dbReference type="Gene3D" id="3.40.50.150">
    <property type="entry name" value="Vaccinia Virus protein VP39"/>
    <property type="match status" value="1"/>
</dbReference>
<evidence type="ECO:0000256" key="6">
    <source>
        <dbReference type="ARBA" id="ARBA00023125"/>
    </source>
</evidence>
<evidence type="ECO:0000256" key="7">
    <source>
        <dbReference type="RuleBase" id="RU362026"/>
    </source>
</evidence>
<dbReference type="InterPro" id="IPR002052">
    <property type="entry name" value="DNA_methylase_N6_adenine_CS"/>
</dbReference>
<keyword evidence="5" id="KW-0235">DNA replication</keyword>
<keyword evidence="2 10" id="KW-0489">Methyltransferase</keyword>
<evidence type="ECO:0000256" key="2">
    <source>
        <dbReference type="ARBA" id="ARBA00022603"/>
    </source>
</evidence>
<dbReference type="Pfam" id="PF01555">
    <property type="entry name" value="N6_N4_Mtase"/>
    <property type="match status" value="1"/>
</dbReference>
<reference evidence="10" key="2">
    <citation type="journal article" date="2023" name="Microbiome">
        <title>Synthase-selected sorting approach identifies a beta-lactone synthase in a nudibranch symbiotic bacterium.</title>
        <authorList>
            <person name="Dzunkova M."/>
            <person name="La Clair J.J."/>
            <person name="Tyml T."/>
            <person name="Doud D."/>
            <person name="Schulz F."/>
            <person name="Piquer-Esteban S."/>
            <person name="Porcel Sanchis D."/>
            <person name="Osborn A."/>
            <person name="Robinson D."/>
            <person name="Louie K.B."/>
            <person name="Bowen B.P."/>
            <person name="Bowers R.M."/>
            <person name="Lee J."/>
            <person name="Arnau V."/>
            <person name="Diaz-Villanueva W."/>
            <person name="Stepanauskas R."/>
            <person name="Gosliner T."/>
            <person name="Date S.V."/>
            <person name="Northen T.R."/>
            <person name="Cheng J.F."/>
            <person name="Burkart M.D."/>
            <person name="Woyke T."/>
        </authorList>
    </citation>
    <scope>NUCLEOTIDE SEQUENCE</scope>
    <source>
        <strain evidence="10">Df01</strain>
    </source>
</reference>
<dbReference type="Pfam" id="PF18755">
    <property type="entry name" value="RAMA"/>
    <property type="match status" value="1"/>
</dbReference>
<keyword evidence="11" id="KW-1185">Reference proteome</keyword>
<dbReference type="PROSITE" id="PS00092">
    <property type="entry name" value="N6_MTASE"/>
    <property type="match status" value="1"/>
</dbReference>
<accession>A0ABT7QLS7</accession>
<dbReference type="PANTHER" id="PTHR13370">
    <property type="entry name" value="RNA METHYLASE-RELATED"/>
    <property type="match status" value="1"/>
</dbReference>
<name>A0ABT7QLS7_9GAMM</name>
<evidence type="ECO:0000256" key="5">
    <source>
        <dbReference type="ARBA" id="ARBA00022705"/>
    </source>
</evidence>
<comment type="caution">
    <text evidence="10">The sequence shown here is derived from an EMBL/GenBank/DDBJ whole genome shotgun (WGS) entry which is preliminary data.</text>
</comment>
<dbReference type="GO" id="GO:0008168">
    <property type="term" value="F:methyltransferase activity"/>
    <property type="evidence" value="ECO:0007669"/>
    <property type="project" value="UniProtKB-KW"/>
</dbReference>
<sequence length="382" mass="43469">MTRHTNFLLSTIAALPHSSGGTDWRVVRGDCLATLPLLPKKSVDLIFADPPYNLQLKGELYRPNMTRVNGVDDDWDKFESFEAYDKFCLQWLTECRRILKDSGTMWVIGTYHNIGRLGRLMQDAGYWLLNDVIWHKSNPMPNFRGVRFTNATETLIWAKKSEKSKYTFNHHCMKTENGGKQMTNVWSFSLCGGKERLRDVEGNKLHSTQKPEALLRRVILSSSKVGDVVLDPFLGSGTTLAVARQLGRLGVGIENNKCYLGAAIKRIKSVKINLVNNEIGHKKILRVAFKKLIEKGYIKKGRKVYCKKEKTTATVLQSGKLKLNGIHNISGSIHQMGAKAANSEECNGWNYWYLREEKKLVSINEIREKYRNAFPEEVSDGR</sequence>
<dbReference type="EMBL" id="JANQAO010000003">
    <property type="protein sequence ID" value="MDM5147647.1"/>
    <property type="molecule type" value="Genomic_DNA"/>
</dbReference>
<keyword evidence="3" id="KW-0808">Transferase</keyword>
<feature type="domain" description="DNA methylase N-4/N-6" evidence="8">
    <location>
        <begin position="43"/>
        <end position="263"/>
    </location>
</feature>